<gene>
    <name evidence="2" type="ORF">OIK42_07045</name>
</gene>
<evidence type="ECO:0000313" key="2">
    <source>
        <dbReference type="EMBL" id="MDC8830521.1"/>
    </source>
</evidence>
<sequence length="302" mass="33872">MDRRDFLFCSGTAAFCAMLSTPALALSPNAGFKLGYQLYSVRDDMNNDPEGTLLALKKMGYQHFELYGFDPTAGTFYNMPAPAFKSLLDDLELSVTSGHYGFAPYLEKSDKQLTEFVDRCIEGAKTIGSDYITWPWTDPAQRNIATFKRLPQLLNKIGKQVSDAGLGFAYHNHGFEFEIKDDSGNGENAYNIIVNQTDPDLVKLQLDMYWVSRSSSTTPQALVRQHPGRYVMWHVKDMDKQTQDYTELGNGSIDYTAILPDTSTSGLRYFYIEQGGNFSQSPMKSAATSAAYFKAHLAKYFV</sequence>
<keyword evidence="3" id="KW-1185">Reference proteome</keyword>
<proteinExistence type="predicted"/>
<feature type="signal peptide" evidence="1">
    <location>
        <begin position="1"/>
        <end position="25"/>
    </location>
</feature>
<evidence type="ECO:0000256" key="1">
    <source>
        <dbReference type="SAM" id="SignalP"/>
    </source>
</evidence>
<dbReference type="Proteomes" id="UP001218788">
    <property type="component" value="Unassembled WGS sequence"/>
</dbReference>
<name>A0ABT5L0G6_9ALTE</name>
<dbReference type="PANTHER" id="PTHR12110">
    <property type="entry name" value="HYDROXYPYRUVATE ISOMERASE"/>
    <property type="match status" value="1"/>
</dbReference>
<dbReference type="GO" id="GO:0016853">
    <property type="term" value="F:isomerase activity"/>
    <property type="evidence" value="ECO:0007669"/>
    <property type="project" value="UniProtKB-KW"/>
</dbReference>
<dbReference type="SUPFAM" id="SSF51658">
    <property type="entry name" value="Xylose isomerase-like"/>
    <property type="match status" value="1"/>
</dbReference>
<reference evidence="2 3" key="1">
    <citation type="submission" date="2022-10" db="EMBL/GenBank/DDBJ databases">
        <title>Alteromonas sp. chi3 Genome sequencing.</title>
        <authorList>
            <person name="Park S."/>
        </authorList>
    </citation>
    <scope>NUCLEOTIDE SEQUENCE [LARGE SCALE GENOMIC DNA]</scope>
    <source>
        <strain evidence="3">chi3</strain>
    </source>
</reference>
<dbReference type="InterPro" id="IPR036237">
    <property type="entry name" value="Xyl_isomerase-like_sf"/>
</dbReference>
<organism evidence="2 3">
    <name type="scientific">Alteromonas gilva</name>
    <dbReference type="NCBI Taxonomy" id="2987522"/>
    <lineage>
        <taxon>Bacteria</taxon>
        <taxon>Pseudomonadati</taxon>
        <taxon>Pseudomonadota</taxon>
        <taxon>Gammaproteobacteria</taxon>
        <taxon>Alteromonadales</taxon>
        <taxon>Alteromonadaceae</taxon>
        <taxon>Alteromonas/Salinimonas group</taxon>
        <taxon>Alteromonas</taxon>
    </lineage>
</organism>
<accession>A0ABT5L0G6</accession>
<dbReference type="Gene3D" id="3.20.20.150">
    <property type="entry name" value="Divalent-metal-dependent TIM barrel enzymes"/>
    <property type="match status" value="1"/>
</dbReference>
<evidence type="ECO:0000313" key="3">
    <source>
        <dbReference type="Proteomes" id="UP001218788"/>
    </source>
</evidence>
<feature type="chain" id="PRO_5045997339" evidence="1">
    <location>
        <begin position="26"/>
        <end position="302"/>
    </location>
</feature>
<dbReference type="PANTHER" id="PTHR12110:SF41">
    <property type="entry name" value="INOSOSE DEHYDRATASE"/>
    <property type="match status" value="1"/>
</dbReference>
<protein>
    <submittedName>
        <fullName evidence="2">Sugar phosphate isomerase/epimerase</fullName>
    </submittedName>
</protein>
<dbReference type="InterPro" id="IPR050312">
    <property type="entry name" value="IolE/XylAMocC-like"/>
</dbReference>
<keyword evidence="1" id="KW-0732">Signal</keyword>
<dbReference type="RefSeq" id="WP_273639438.1">
    <property type="nucleotide sequence ID" value="NZ_JAQQXP010000001.1"/>
</dbReference>
<dbReference type="EMBL" id="JAQQXP010000001">
    <property type="protein sequence ID" value="MDC8830521.1"/>
    <property type="molecule type" value="Genomic_DNA"/>
</dbReference>
<keyword evidence="2" id="KW-0413">Isomerase</keyword>
<comment type="caution">
    <text evidence="2">The sequence shown here is derived from an EMBL/GenBank/DDBJ whole genome shotgun (WGS) entry which is preliminary data.</text>
</comment>